<gene>
    <name evidence="11" type="ORF">NX801_03090</name>
</gene>
<evidence type="ECO:0000313" key="12">
    <source>
        <dbReference type="Proteomes" id="UP001431313"/>
    </source>
</evidence>
<feature type="transmembrane region" description="Helical" evidence="9">
    <location>
        <begin position="63"/>
        <end position="81"/>
    </location>
</feature>
<feature type="transmembrane region" description="Helical" evidence="9">
    <location>
        <begin position="286"/>
        <end position="307"/>
    </location>
</feature>
<dbReference type="PROSITE" id="PS00217">
    <property type="entry name" value="SUGAR_TRANSPORT_2"/>
    <property type="match status" value="1"/>
</dbReference>
<organism evidence="11 12">
    <name type="scientific">Streptomyces pyxinae</name>
    <dbReference type="NCBI Taxonomy" id="2970734"/>
    <lineage>
        <taxon>Bacteria</taxon>
        <taxon>Bacillati</taxon>
        <taxon>Actinomycetota</taxon>
        <taxon>Actinomycetes</taxon>
        <taxon>Kitasatosporales</taxon>
        <taxon>Streptomycetaceae</taxon>
        <taxon>Streptomyces</taxon>
    </lineage>
</organism>
<feature type="transmembrane region" description="Helical" evidence="9">
    <location>
        <begin position="447"/>
        <end position="464"/>
    </location>
</feature>
<keyword evidence="12" id="KW-1185">Reference proteome</keyword>
<proteinExistence type="predicted"/>
<keyword evidence="5" id="KW-0769">Symport</keyword>
<dbReference type="InterPro" id="IPR005829">
    <property type="entry name" value="Sugar_transporter_CS"/>
</dbReference>
<dbReference type="InterPro" id="IPR005828">
    <property type="entry name" value="MFS_sugar_transport-like"/>
</dbReference>
<feature type="transmembrane region" description="Helical" evidence="9">
    <location>
        <begin position="223"/>
        <end position="242"/>
    </location>
</feature>
<protein>
    <submittedName>
        <fullName evidence="11">MFS transporter</fullName>
    </submittedName>
</protein>
<dbReference type="InterPro" id="IPR036259">
    <property type="entry name" value="MFS_trans_sf"/>
</dbReference>
<dbReference type="Pfam" id="PF00083">
    <property type="entry name" value="Sugar_tr"/>
    <property type="match status" value="1"/>
</dbReference>
<dbReference type="SUPFAM" id="SSF103473">
    <property type="entry name" value="MFS general substrate transporter"/>
    <property type="match status" value="1"/>
</dbReference>
<reference evidence="11" key="1">
    <citation type="submission" date="2022-08" db="EMBL/GenBank/DDBJ databases">
        <authorList>
            <person name="Somphong A."/>
            <person name="Phongsopitanun W."/>
        </authorList>
    </citation>
    <scope>NUCLEOTIDE SEQUENCE</scope>
    <source>
        <strain evidence="11">LP05-1</strain>
    </source>
</reference>
<evidence type="ECO:0000256" key="5">
    <source>
        <dbReference type="ARBA" id="ARBA00022847"/>
    </source>
</evidence>
<comment type="caution">
    <text evidence="11">The sequence shown here is derived from an EMBL/GenBank/DDBJ whole genome shotgun (WGS) entry which is preliminary data.</text>
</comment>
<keyword evidence="4 9" id="KW-0812">Transmembrane</keyword>
<sequence>MAATGQEQQQTADPAAVRRHPGLFRAIHRRKNPKLRRTDITVTDEAAVKRAVKAAALGNAMEWFDFGIYSYLAVTIGHVFFPSGNDTAQLLSSFATFAVAFLVRPLGGVVFGPMGDKVGRKKVLALTMILMAVGTFAIGLIPSYASIGYWAPALLIFFRLVQGFSTGGEYGGASTFIAEYAPDKRRGFFASFLEFGTLGGYVGAAGLVTVLTAWLGDDTMESWGWRLPFLVAGPLGLVGLYLRMRLDETPAFQKLESEGAAEAADSVETTAKGDLTRIFRDYWRTLVLCIALVGAYNVNVYLVLTYLPTYLSDELGYSATHGLLVLLVVMVVLMAIINQVGRLNDRFGRKPLLMAGMLGFLFLSVPAFLLIGIDGFVPITCGALLLGLSLVCLLATMSAALPALFPTQVRYGSLSVGYNISTSLFGGTAPLVVTALISVTGTRLMPAYYSMGAALIGVVTVLCMKETARQPLAGSPPSVGTPEEAAELVQAQTAEPKF</sequence>
<feature type="domain" description="Major facilitator superfamily (MFS) profile" evidence="10">
    <location>
        <begin position="51"/>
        <end position="469"/>
    </location>
</feature>
<feature type="transmembrane region" description="Helical" evidence="9">
    <location>
        <begin position="87"/>
        <end position="111"/>
    </location>
</feature>
<evidence type="ECO:0000259" key="10">
    <source>
        <dbReference type="PROSITE" id="PS50850"/>
    </source>
</evidence>
<evidence type="ECO:0000313" key="11">
    <source>
        <dbReference type="EMBL" id="MCS0634659.1"/>
    </source>
</evidence>
<dbReference type="CDD" id="cd17366">
    <property type="entry name" value="MFS_ProP"/>
    <property type="match status" value="1"/>
</dbReference>
<evidence type="ECO:0000256" key="9">
    <source>
        <dbReference type="SAM" id="Phobius"/>
    </source>
</evidence>
<keyword evidence="3" id="KW-1003">Cell membrane</keyword>
<feature type="transmembrane region" description="Helical" evidence="9">
    <location>
        <begin position="123"/>
        <end position="141"/>
    </location>
</feature>
<dbReference type="RefSeq" id="WP_258785159.1">
    <property type="nucleotide sequence ID" value="NZ_JANUGQ010000001.1"/>
</dbReference>
<evidence type="ECO:0000256" key="8">
    <source>
        <dbReference type="SAM" id="MobiDB-lite"/>
    </source>
</evidence>
<evidence type="ECO:0000256" key="2">
    <source>
        <dbReference type="ARBA" id="ARBA00022448"/>
    </source>
</evidence>
<comment type="subcellular location">
    <subcellularLocation>
        <location evidence="1">Cell membrane</location>
        <topology evidence="1">Multi-pass membrane protein</topology>
    </subcellularLocation>
</comment>
<feature type="region of interest" description="Disordered" evidence="8">
    <location>
        <begin position="473"/>
        <end position="498"/>
    </location>
</feature>
<feature type="transmembrane region" description="Helical" evidence="9">
    <location>
        <begin position="319"/>
        <end position="340"/>
    </location>
</feature>
<evidence type="ECO:0000256" key="4">
    <source>
        <dbReference type="ARBA" id="ARBA00022692"/>
    </source>
</evidence>
<keyword evidence="6 9" id="KW-1133">Transmembrane helix</keyword>
<accession>A0ABT2CB68</accession>
<dbReference type="Gene3D" id="1.20.1250.20">
    <property type="entry name" value="MFS general substrate transporter like domains"/>
    <property type="match status" value="2"/>
</dbReference>
<feature type="transmembrane region" description="Helical" evidence="9">
    <location>
        <begin position="147"/>
        <end position="167"/>
    </location>
</feature>
<evidence type="ECO:0000256" key="1">
    <source>
        <dbReference type="ARBA" id="ARBA00004651"/>
    </source>
</evidence>
<dbReference type="Proteomes" id="UP001431313">
    <property type="component" value="Unassembled WGS sequence"/>
</dbReference>
<dbReference type="PANTHER" id="PTHR43528">
    <property type="entry name" value="ALPHA-KETOGLUTARATE PERMEASE"/>
    <property type="match status" value="1"/>
</dbReference>
<dbReference type="InterPro" id="IPR020846">
    <property type="entry name" value="MFS_dom"/>
</dbReference>
<evidence type="ECO:0000256" key="7">
    <source>
        <dbReference type="ARBA" id="ARBA00023136"/>
    </source>
</evidence>
<name>A0ABT2CB68_9ACTN</name>
<keyword evidence="7 9" id="KW-0472">Membrane</keyword>
<dbReference type="EMBL" id="JANUGQ010000001">
    <property type="protein sequence ID" value="MCS0634659.1"/>
    <property type="molecule type" value="Genomic_DNA"/>
</dbReference>
<evidence type="ECO:0000256" key="6">
    <source>
        <dbReference type="ARBA" id="ARBA00022989"/>
    </source>
</evidence>
<keyword evidence="2" id="KW-0813">Transport</keyword>
<feature type="transmembrane region" description="Helical" evidence="9">
    <location>
        <begin position="417"/>
        <end position="441"/>
    </location>
</feature>
<evidence type="ECO:0000256" key="3">
    <source>
        <dbReference type="ARBA" id="ARBA00022475"/>
    </source>
</evidence>
<dbReference type="PROSITE" id="PS50850">
    <property type="entry name" value="MFS"/>
    <property type="match status" value="1"/>
</dbReference>
<feature type="transmembrane region" description="Helical" evidence="9">
    <location>
        <begin position="383"/>
        <end position="405"/>
    </location>
</feature>
<dbReference type="InterPro" id="IPR051084">
    <property type="entry name" value="H+-coupled_symporters"/>
</dbReference>
<feature type="transmembrane region" description="Helical" evidence="9">
    <location>
        <begin position="188"/>
        <end position="211"/>
    </location>
</feature>
<feature type="transmembrane region" description="Helical" evidence="9">
    <location>
        <begin position="352"/>
        <end position="371"/>
    </location>
</feature>
<dbReference type="PANTHER" id="PTHR43528:SF1">
    <property type="entry name" value="ALPHA-KETOGLUTARATE PERMEASE"/>
    <property type="match status" value="1"/>
</dbReference>